<feature type="region of interest" description="Disordered" evidence="2">
    <location>
        <begin position="317"/>
        <end position="372"/>
    </location>
</feature>
<feature type="compositionally biased region" description="Basic and acidic residues" evidence="2">
    <location>
        <begin position="362"/>
        <end position="372"/>
    </location>
</feature>
<sequence length="612" mass="69320">MSSSNEIQPNPKEISSLQETETPVSEAKPTLETPNTTPNNINNSATIDPNSTIHFQRVKKSQNNLKQIEVDFSELKKVSESVRLDQLQLQLQRLRNMLDNEKDKVPMRSSKTAGRLPEIHKEIMKFKQQISSLQKLSKTLSQSADLKTSNGSNGHSAVDGLVNVHNTDSFISSSFYKEIEVIFYDLDRTKQFLLSCFAVLPENAVVHRRLLIYWGVGEGLIDTDKEKENMPEKIVDGFLEEFEEKGLIEPVLKKRKQQVKSYKMDPLVRSAVIMLSEEEIFLLMILRGMSCQIPPPNLTGRSYPDLELALLAKMKNPKVGKTNDPNSAQMNDSNTANKKDSNTAQKTNDSNAAQTNGSNSTKTKDQNAAKMKDPNAVEWHAQQSVDLGPQGVSQSGGAFRGDNQTHQLEYPNQKIKRTQRSKTKMPEVIEPEDVIDKLPKQLKMDLQYLQCFPTKMPKVIKPEDVIDKLPNKLEKLDLECFPNHLSTWLTPKDLPNLEKLYIRGGDLATLDKSKWLKVKSLRLKFLRELKMTWIELKDTFPDLVYLEKVNCPRISLCPCDENGVWMKPDDHHIKSVIETSQKYQRGLVDVLFSTGCGKVANGGGDCYVRFVC</sequence>
<organism evidence="3">
    <name type="scientific">Fagus sylvatica</name>
    <name type="common">Beechnut</name>
    <dbReference type="NCBI Taxonomy" id="28930"/>
    <lineage>
        <taxon>Eukaryota</taxon>
        <taxon>Viridiplantae</taxon>
        <taxon>Streptophyta</taxon>
        <taxon>Embryophyta</taxon>
        <taxon>Tracheophyta</taxon>
        <taxon>Spermatophyta</taxon>
        <taxon>Magnoliopsida</taxon>
        <taxon>eudicotyledons</taxon>
        <taxon>Gunneridae</taxon>
        <taxon>Pentapetalae</taxon>
        <taxon>rosids</taxon>
        <taxon>fabids</taxon>
        <taxon>Fagales</taxon>
        <taxon>Fagaceae</taxon>
        <taxon>Fagus</taxon>
    </lineage>
</organism>
<dbReference type="AlphaFoldDB" id="A0A2N9EI46"/>
<proteinExistence type="predicted"/>
<name>A0A2N9EI46_FAGSY</name>
<protein>
    <submittedName>
        <fullName evidence="3">Uncharacterized protein</fullName>
    </submittedName>
</protein>
<keyword evidence="1" id="KW-0175">Coiled coil</keyword>
<reference evidence="3" key="1">
    <citation type="submission" date="2018-02" db="EMBL/GenBank/DDBJ databases">
        <authorList>
            <person name="Cohen D.B."/>
            <person name="Kent A.D."/>
        </authorList>
    </citation>
    <scope>NUCLEOTIDE SEQUENCE</scope>
</reference>
<evidence type="ECO:0000313" key="3">
    <source>
        <dbReference type="EMBL" id="SPC74415.1"/>
    </source>
</evidence>
<feature type="compositionally biased region" description="Basic residues" evidence="2">
    <location>
        <begin position="414"/>
        <end position="423"/>
    </location>
</feature>
<feature type="compositionally biased region" description="Polar residues" evidence="2">
    <location>
        <begin position="387"/>
        <end position="407"/>
    </location>
</feature>
<feature type="coiled-coil region" evidence="1">
    <location>
        <begin position="58"/>
        <end position="104"/>
    </location>
</feature>
<feature type="compositionally biased region" description="Low complexity" evidence="2">
    <location>
        <begin position="30"/>
        <end position="46"/>
    </location>
</feature>
<feature type="compositionally biased region" description="Polar residues" evidence="2">
    <location>
        <begin position="323"/>
        <end position="361"/>
    </location>
</feature>
<feature type="region of interest" description="Disordered" evidence="2">
    <location>
        <begin position="1"/>
        <end position="48"/>
    </location>
</feature>
<feature type="region of interest" description="Disordered" evidence="2">
    <location>
        <begin position="387"/>
        <end position="425"/>
    </location>
</feature>
<evidence type="ECO:0000256" key="1">
    <source>
        <dbReference type="SAM" id="Coils"/>
    </source>
</evidence>
<dbReference type="EMBL" id="OIVN01000109">
    <property type="protein sequence ID" value="SPC74415.1"/>
    <property type="molecule type" value="Genomic_DNA"/>
</dbReference>
<feature type="compositionally biased region" description="Polar residues" evidence="2">
    <location>
        <begin position="1"/>
        <end position="23"/>
    </location>
</feature>
<accession>A0A2N9EI46</accession>
<gene>
    <name evidence="3" type="ORF">FSB_LOCUS2297</name>
</gene>
<evidence type="ECO:0000256" key="2">
    <source>
        <dbReference type="SAM" id="MobiDB-lite"/>
    </source>
</evidence>